<accession>A0A2S0MKI1</accession>
<keyword evidence="3" id="KW-1185">Reference proteome</keyword>
<dbReference type="EMBL" id="CP027665">
    <property type="protein sequence ID" value="AVO36398.1"/>
    <property type="molecule type" value="Genomic_DNA"/>
</dbReference>
<name>A0A2S0MKI1_9RHOB</name>
<protein>
    <submittedName>
        <fullName evidence="2">DUF3306 domain-containing protein</fullName>
    </submittedName>
</protein>
<proteinExistence type="predicted"/>
<feature type="compositionally biased region" description="Basic and acidic residues" evidence="1">
    <location>
        <begin position="27"/>
        <end position="45"/>
    </location>
</feature>
<feature type="region of interest" description="Disordered" evidence="1">
    <location>
        <begin position="134"/>
        <end position="208"/>
    </location>
</feature>
<dbReference type="AlphaFoldDB" id="A0A2S0MKI1"/>
<dbReference type="Proteomes" id="UP000237655">
    <property type="component" value="Chromosome"/>
</dbReference>
<dbReference type="Pfam" id="PF11748">
    <property type="entry name" value="DUF3306"/>
    <property type="match status" value="1"/>
</dbReference>
<evidence type="ECO:0000313" key="3">
    <source>
        <dbReference type="Proteomes" id="UP000237655"/>
    </source>
</evidence>
<dbReference type="RefSeq" id="WP_106470713.1">
    <property type="nucleotide sequence ID" value="NZ_CP027665.1"/>
</dbReference>
<dbReference type="KEGG" id="thas:C6Y53_00855"/>
<sequence>MTGRREETDFWTRRRAAVAAETAAEAHAQEQHALDAEQARQAARSDDELLAELDLPDPDTLQPGDDVSGFMARAVPHRLRRRALRRLWRLNPVLANVDGLVDYGEDYTDAATVIDDLQSAYQVGKGMLARLQDMDRQDDTPPPDPADAAPIADGEMPDAPADPAAAAPATEPLPPPLPETARADAPAETDEFPLTAPRRMRFTFHDEA</sequence>
<evidence type="ECO:0000256" key="1">
    <source>
        <dbReference type="SAM" id="MobiDB-lite"/>
    </source>
</evidence>
<feature type="region of interest" description="Disordered" evidence="1">
    <location>
        <begin position="21"/>
        <end position="45"/>
    </location>
</feature>
<organism evidence="2 3">
    <name type="scientific">Pukyongiella litopenaei</name>
    <dbReference type="NCBI Taxonomy" id="2605946"/>
    <lineage>
        <taxon>Bacteria</taxon>
        <taxon>Pseudomonadati</taxon>
        <taxon>Pseudomonadota</taxon>
        <taxon>Alphaproteobacteria</taxon>
        <taxon>Rhodobacterales</taxon>
        <taxon>Paracoccaceae</taxon>
        <taxon>Pukyongiella</taxon>
    </lineage>
</organism>
<evidence type="ECO:0000313" key="2">
    <source>
        <dbReference type="EMBL" id="AVO36398.1"/>
    </source>
</evidence>
<gene>
    <name evidence="2" type="ORF">C6Y53_00855</name>
</gene>
<reference evidence="3" key="1">
    <citation type="submission" date="2018-03" db="EMBL/GenBank/DDBJ databases">
        <title>Genomic analysis of the strain SH-1 isolated from shrimp intestine.</title>
        <authorList>
            <person name="Kim Y.-S."/>
            <person name="Kim S.-E."/>
            <person name="Kim K.-H."/>
        </authorList>
    </citation>
    <scope>NUCLEOTIDE SEQUENCE [LARGE SCALE GENOMIC DNA]</scope>
    <source>
        <strain evidence="3">SH-1</strain>
    </source>
</reference>
<dbReference type="InterPro" id="IPR021735">
    <property type="entry name" value="DUF3306"/>
</dbReference>
<feature type="compositionally biased region" description="Low complexity" evidence="1">
    <location>
        <begin position="146"/>
        <end position="170"/>
    </location>
</feature>